<accession>A0A098EAM6</accession>
<evidence type="ECO:0000313" key="1">
    <source>
        <dbReference type="EMBL" id="CEG12055.1"/>
    </source>
</evidence>
<sequence length="42" mass="5048">MKLGIKIYFFGEIKKDKIEKWLDANFKFGELKVMLTEVINRL</sequence>
<dbReference type="EMBL" id="CCXY01000102">
    <property type="protein sequence ID" value="CEG12055.1"/>
    <property type="molecule type" value="Genomic_DNA"/>
</dbReference>
<organism evidence="1">
    <name type="scientific">groundwater metagenome</name>
    <dbReference type="NCBI Taxonomy" id="717931"/>
    <lineage>
        <taxon>unclassified sequences</taxon>
        <taxon>metagenomes</taxon>
        <taxon>ecological metagenomes</taxon>
    </lineage>
</organism>
<reference evidence="1" key="1">
    <citation type="submission" date="2014-09" db="EMBL/GenBank/DDBJ databases">
        <authorList>
            <person name="Probst J Alexander"/>
        </authorList>
    </citation>
    <scope>NUCLEOTIDE SEQUENCE</scope>
</reference>
<name>A0A098EAM6_9ZZZZ</name>
<protein>
    <submittedName>
        <fullName evidence="1">Uncharacterized protein</fullName>
    </submittedName>
</protein>
<gene>
    <name evidence="1" type="ORF">MSIBF_A1900003</name>
</gene>
<proteinExistence type="predicted"/>
<dbReference type="AlphaFoldDB" id="A0A098EAM6"/>